<name>A0ABW4VJS3_9BACT</name>
<protein>
    <recommendedName>
        <fullName evidence="3">PLD phosphodiesterase domain-containing protein</fullName>
    </recommendedName>
</protein>
<keyword evidence="2" id="KW-1185">Reference proteome</keyword>
<dbReference type="Proteomes" id="UP001597361">
    <property type="component" value="Unassembled WGS sequence"/>
</dbReference>
<reference evidence="2" key="1">
    <citation type="journal article" date="2019" name="Int. J. Syst. Evol. Microbiol.">
        <title>The Global Catalogue of Microorganisms (GCM) 10K type strain sequencing project: providing services to taxonomists for standard genome sequencing and annotation.</title>
        <authorList>
            <consortium name="The Broad Institute Genomics Platform"/>
            <consortium name="The Broad Institute Genome Sequencing Center for Infectious Disease"/>
            <person name="Wu L."/>
            <person name="Ma J."/>
        </authorList>
    </citation>
    <scope>NUCLEOTIDE SEQUENCE [LARGE SCALE GENOMIC DNA]</scope>
    <source>
        <strain evidence="2">CGMCC 1.15180</strain>
    </source>
</reference>
<evidence type="ECO:0000313" key="1">
    <source>
        <dbReference type="EMBL" id="MFD2034349.1"/>
    </source>
</evidence>
<dbReference type="Gene3D" id="3.30.870.10">
    <property type="entry name" value="Endonuclease Chain A"/>
    <property type="match status" value="1"/>
</dbReference>
<gene>
    <name evidence="1" type="ORF">ACFSKL_06080</name>
</gene>
<dbReference type="SUPFAM" id="SSF56024">
    <property type="entry name" value="Phospholipase D/nuclease"/>
    <property type="match status" value="1"/>
</dbReference>
<sequence length="443" mass="51189">MAFKVFFDSPEKNKGKLHFHYKGGSPKLVDELIRTIEENKNDILEINLAWYLFNNWVLHDYLKRISKEGIIVNVITIPLEGYDNSNPKKLKLENGDLTDISYTKYDLAKSIFHEIFFCKDLPNYNIYFFPHIYLRSSYVKKFSRGNFPYSLHLKAGYIKKKEGEIIAISSSNMAVRDLTKFESLLIIEDESAYQVSFRQFFGELLKNSINIKNFSTALNTANIDYPHIPSPSGEKAFFTAPFYFDSSNRLEDELLKILSGAKEKIIICAQHLAAFNYKFKAQYHSQIKENQMRQGILGKILELAKTGIRVTCLSQTFAPPDSLQSKFENHNFRAPSNKVNFKNFIDELEKTNSADYFVNKNIHSKFIIVDDLLVFCTYNFTPTQFSYLDSVEIDQFTHMPDMSYKGIHCEVSAHVIVDNDDICASFNRHVRTIIDADTTIKVL</sequence>
<dbReference type="RefSeq" id="WP_376884407.1">
    <property type="nucleotide sequence ID" value="NZ_JBHUHR010000015.1"/>
</dbReference>
<evidence type="ECO:0000313" key="2">
    <source>
        <dbReference type="Proteomes" id="UP001597361"/>
    </source>
</evidence>
<proteinExistence type="predicted"/>
<organism evidence="1 2">
    <name type="scientific">Belliella marina</name>
    <dbReference type="NCBI Taxonomy" id="1644146"/>
    <lineage>
        <taxon>Bacteria</taxon>
        <taxon>Pseudomonadati</taxon>
        <taxon>Bacteroidota</taxon>
        <taxon>Cytophagia</taxon>
        <taxon>Cytophagales</taxon>
        <taxon>Cyclobacteriaceae</taxon>
        <taxon>Belliella</taxon>
    </lineage>
</organism>
<comment type="caution">
    <text evidence="1">The sequence shown here is derived from an EMBL/GenBank/DDBJ whole genome shotgun (WGS) entry which is preliminary data.</text>
</comment>
<evidence type="ECO:0008006" key="3">
    <source>
        <dbReference type="Google" id="ProtNLM"/>
    </source>
</evidence>
<dbReference type="EMBL" id="JBHUHR010000015">
    <property type="protein sequence ID" value="MFD2034349.1"/>
    <property type="molecule type" value="Genomic_DNA"/>
</dbReference>
<accession>A0ABW4VJS3</accession>